<dbReference type="PANTHER" id="PTHR34071:SF2">
    <property type="entry name" value="FLAVIN-NUCLEOTIDE-BINDING PROTEIN"/>
    <property type="match status" value="1"/>
</dbReference>
<dbReference type="SUPFAM" id="SSF50475">
    <property type="entry name" value="FMN-binding split barrel"/>
    <property type="match status" value="1"/>
</dbReference>
<dbReference type="InterPro" id="IPR012349">
    <property type="entry name" value="Split_barrel_FMN-bd"/>
</dbReference>
<accession>A0A1R1EER7</accession>
<sequence length="217" mass="24431">MRRNEFEVTREEEIEAFLSEMSFGFLGTLGEDGHPRVTPINYVYHQGMFYMHGSRFGEKMDHLAANPAVSFSVAEEYAIIPSYFTDPLMACPATSYFKSVTASGRVEIVQDLEEKAAAFTLFMNKLQPEGGYAPIDAANPKYASRLRGVAVLRIVPDRITAKFKFGQNLTEDKREQVLQGLDARGRGKDRETMELIRSSACPHMQQTLAPDPYSEEE</sequence>
<dbReference type="RefSeq" id="WP_076174095.1">
    <property type="nucleotide sequence ID" value="NZ_MRTP01000011.1"/>
</dbReference>
<dbReference type="Pfam" id="PF12900">
    <property type="entry name" value="Pyridox_ox_2"/>
    <property type="match status" value="1"/>
</dbReference>
<dbReference type="PANTHER" id="PTHR34071">
    <property type="entry name" value="5-NITROIMIDAZOLE ANTIBIOTICS RESISTANCE PROTEIN, NIMA-FAMILY-RELATED PROTEIN-RELATED"/>
    <property type="match status" value="1"/>
</dbReference>
<evidence type="ECO:0000313" key="2">
    <source>
        <dbReference type="Proteomes" id="UP000187172"/>
    </source>
</evidence>
<gene>
    <name evidence="1" type="ORF">BK138_27180</name>
</gene>
<reference evidence="1 2" key="1">
    <citation type="submission" date="2016-11" db="EMBL/GenBank/DDBJ databases">
        <title>Paenibacillus species isolates.</title>
        <authorList>
            <person name="Beno S.M."/>
        </authorList>
    </citation>
    <scope>NUCLEOTIDE SEQUENCE [LARGE SCALE GENOMIC DNA]</scope>
    <source>
        <strain evidence="1 2">FSL R5-0378</strain>
    </source>
</reference>
<protein>
    <submittedName>
        <fullName evidence="1">Flavin-nucleotide-binding protein</fullName>
    </submittedName>
</protein>
<dbReference type="Gene3D" id="2.30.110.10">
    <property type="entry name" value="Electron Transport, Fmn-binding Protein, Chain A"/>
    <property type="match status" value="1"/>
</dbReference>
<dbReference type="STRING" id="297318.BK138_27180"/>
<dbReference type="Proteomes" id="UP000187172">
    <property type="component" value="Unassembled WGS sequence"/>
</dbReference>
<comment type="caution">
    <text evidence="1">The sequence shown here is derived from an EMBL/GenBank/DDBJ whole genome shotgun (WGS) entry which is preliminary data.</text>
</comment>
<dbReference type="AlphaFoldDB" id="A0A1R1EER7"/>
<keyword evidence="2" id="KW-1185">Reference proteome</keyword>
<proteinExistence type="predicted"/>
<dbReference type="InterPro" id="IPR024747">
    <property type="entry name" value="Pyridox_Oxase-rel"/>
</dbReference>
<name>A0A1R1EER7_9BACL</name>
<evidence type="ECO:0000313" key="1">
    <source>
        <dbReference type="EMBL" id="OMF50306.1"/>
    </source>
</evidence>
<organism evidence="1 2">
    <name type="scientific">Paenibacillus rhizosphaerae</name>
    <dbReference type="NCBI Taxonomy" id="297318"/>
    <lineage>
        <taxon>Bacteria</taxon>
        <taxon>Bacillati</taxon>
        <taxon>Bacillota</taxon>
        <taxon>Bacilli</taxon>
        <taxon>Bacillales</taxon>
        <taxon>Paenibacillaceae</taxon>
        <taxon>Paenibacillus</taxon>
    </lineage>
</organism>
<dbReference type="EMBL" id="MRTP01000011">
    <property type="protein sequence ID" value="OMF50306.1"/>
    <property type="molecule type" value="Genomic_DNA"/>
</dbReference>